<gene>
    <name evidence="2" type="ORF">Cgig2_032133</name>
</gene>
<evidence type="ECO:0000256" key="1">
    <source>
        <dbReference type="SAM" id="MobiDB-lite"/>
    </source>
</evidence>
<protein>
    <submittedName>
        <fullName evidence="2">Uncharacterized protein</fullName>
    </submittedName>
</protein>
<evidence type="ECO:0000313" key="2">
    <source>
        <dbReference type="EMBL" id="KAJ8420935.1"/>
    </source>
</evidence>
<keyword evidence="3" id="KW-1185">Reference proteome</keyword>
<accession>A0A9Q1JJZ4</accession>
<feature type="compositionally biased region" description="Basic and acidic residues" evidence="1">
    <location>
        <begin position="118"/>
        <end position="132"/>
    </location>
</feature>
<organism evidence="2 3">
    <name type="scientific">Carnegiea gigantea</name>
    <dbReference type="NCBI Taxonomy" id="171969"/>
    <lineage>
        <taxon>Eukaryota</taxon>
        <taxon>Viridiplantae</taxon>
        <taxon>Streptophyta</taxon>
        <taxon>Embryophyta</taxon>
        <taxon>Tracheophyta</taxon>
        <taxon>Spermatophyta</taxon>
        <taxon>Magnoliopsida</taxon>
        <taxon>eudicotyledons</taxon>
        <taxon>Gunneridae</taxon>
        <taxon>Pentapetalae</taxon>
        <taxon>Caryophyllales</taxon>
        <taxon>Cactineae</taxon>
        <taxon>Cactaceae</taxon>
        <taxon>Cactoideae</taxon>
        <taxon>Echinocereeae</taxon>
        <taxon>Carnegiea</taxon>
    </lineage>
</organism>
<dbReference type="EMBL" id="JAKOGI010003026">
    <property type="protein sequence ID" value="KAJ8420935.1"/>
    <property type="molecule type" value="Genomic_DNA"/>
</dbReference>
<reference evidence="2" key="1">
    <citation type="submission" date="2022-04" db="EMBL/GenBank/DDBJ databases">
        <title>Carnegiea gigantea Genome sequencing and assembly v2.</title>
        <authorList>
            <person name="Copetti D."/>
            <person name="Sanderson M.J."/>
            <person name="Burquez A."/>
            <person name="Wojciechowski M.F."/>
        </authorList>
    </citation>
    <scope>NUCLEOTIDE SEQUENCE</scope>
    <source>
        <strain evidence="2">SGP5-SGP5p</strain>
        <tissue evidence="2">Aerial part</tissue>
    </source>
</reference>
<proteinExistence type="predicted"/>
<sequence>MCKAVNESNLASSATAVVNPDVPSLVDEGLSTVQVPVDNVVARKEALDGTLNVGMVFLMTLQPPEQVWIEVWPMFLCETFYIVLMNVHGGDNGGKSGGDIVVEAPVVFSDDTAHYRVPHDGTEVTAKPKELSGSDESGNPSPIGAVVRSVDADSAHTFCEAAPASECPQESTTNVQSTP</sequence>
<dbReference type="AlphaFoldDB" id="A0A9Q1JJZ4"/>
<evidence type="ECO:0000313" key="3">
    <source>
        <dbReference type="Proteomes" id="UP001153076"/>
    </source>
</evidence>
<dbReference type="Proteomes" id="UP001153076">
    <property type="component" value="Unassembled WGS sequence"/>
</dbReference>
<name>A0A9Q1JJZ4_9CARY</name>
<comment type="caution">
    <text evidence="2">The sequence shown here is derived from an EMBL/GenBank/DDBJ whole genome shotgun (WGS) entry which is preliminary data.</text>
</comment>
<feature type="region of interest" description="Disordered" evidence="1">
    <location>
        <begin position="118"/>
        <end position="146"/>
    </location>
</feature>